<organism evidence="1 2">
    <name type="scientific">Irpex rosettiformis</name>
    <dbReference type="NCBI Taxonomy" id="378272"/>
    <lineage>
        <taxon>Eukaryota</taxon>
        <taxon>Fungi</taxon>
        <taxon>Dikarya</taxon>
        <taxon>Basidiomycota</taxon>
        <taxon>Agaricomycotina</taxon>
        <taxon>Agaricomycetes</taxon>
        <taxon>Polyporales</taxon>
        <taxon>Irpicaceae</taxon>
        <taxon>Irpex</taxon>
    </lineage>
</organism>
<comment type="caution">
    <text evidence="1">The sequence shown here is derived from an EMBL/GenBank/DDBJ whole genome shotgun (WGS) entry which is preliminary data.</text>
</comment>
<name>A0ACB8U0M9_9APHY</name>
<dbReference type="Proteomes" id="UP001055072">
    <property type="component" value="Unassembled WGS sequence"/>
</dbReference>
<dbReference type="EMBL" id="MU274916">
    <property type="protein sequence ID" value="KAI0087907.1"/>
    <property type="molecule type" value="Genomic_DNA"/>
</dbReference>
<protein>
    <submittedName>
        <fullName evidence="1">Uncharacterized protein</fullName>
    </submittedName>
</protein>
<proteinExistence type="predicted"/>
<accession>A0ACB8U0M9</accession>
<reference evidence="1" key="1">
    <citation type="journal article" date="2021" name="Environ. Microbiol.">
        <title>Gene family expansions and transcriptome signatures uncover fungal adaptations to wood decay.</title>
        <authorList>
            <person name="Hage H."/>
            <person name="Miyauchi S."/>
            <person name="Viragh M."/>
            <person name="Drula E."/>
            <person name="Min B."/>
            <person name="Chaduli D."/>
            <person name="Navarro D."/>
            <person name="Favel A."/>
            <person name="Norest M."/>
            <person name="Lesage-Meessen L."/>
            <person name="Balint B."/>
            <person name="Merenyi Z."/>
            <person name="de Eugenio L."/>
            <person name="Morin E."/>
            <person name="Martinez A.T."/>
            <person name="Baldrian P."/>
            <person name="Stursova M."/>
            <person name="Martinez M.J."/>
            <person name="Novotny C."/>
            <person name="Magnuson J.K."/>
            <person name="Spatafora J.W."/>
            <person name="Maurice S."/>
            <person name="Pangilinan J."/>
            <person name="Andreopoulos W."/>
            <person name="LaButti K."/>
            <person name="Hundley H."/>
            <person name="Na H."/>
            <person name="Kuo A."/>
            <person name="Barry K."/>
            <person name="Lipzen A."/>
            <person name="Henrissat B."/>
            <person name="Riley R."/>
            <person name="Ahrendt S."/>
            <person name="Nagy L.G."/>
            <person name="Grigoriev I.V."/>
            <person name="Martin F."/>
            <person name="Rosso M.N."/>
        </authorList>
    </citation>
    <scope>NUCLEOTIDE SEQUENCE</scope>
    <source>
        <strain evidence="1">CBS 384.51</strain>
    </source>
</reference>
<evidence type="ECO:0000313" key="2">
    <source>
        <dbReference type="Proteomes" id="UP001055072"/>
    </source>
</evidence>
<keyword evidence="2" id="KW-1185">Reference proteome</keyword>
<sequence>MKVNDQRPIPSPSSSKSVSIRKEDSNGDLRRMLAKARSPKKNGFRPKAFNVTHPKPNLLSKDTSRLSLKYDTSSPVYTKPSSLPSPSPTPQVVKEPLDEFRLCSMKTCNQNVKNLRYKTCEKCREKERKKQKRRKERGLVQKHAGLLRRSWEALPLEERFAGYMQQLRNNGVFSWKNESATSSKRKAEQDQASPLKRPKLLSDPYEYQTAEGLYAALRRALVSDGSVERFDGHFSIVTSNIKVVNVGRVEAEARLLMSVTGIATRTDILPIRVNGDGSKLRLDYVCACTRHCRGKVAVSVEKVEEKFILGEKVTIRIRH</sequence>
<evidence type="ECO:0000313" key="1">
    <source>
        <dbReference type="EMBL" id="KAI0087907.1"/>
    </source>
</evidence>
<gene>
    <name evidence="1" type="ORF">BDY19DRAFT_994788</name>
</gene>